<sequence length="153" mass="17641">MVSKQEKLEAFAELVAFAEELEHLPEEQWSGSIAEGKWSPRDIISHMMLWDNYFLEHAVRPMAAHQPLTLKNLDFDEFNRDAAVYGLTQSKADLIRQTVETRLELLNVLQGIPEAEFGIKHGGVMSVDEYLIDFYEHDRHHMGQIRAYIEGQA</sequence>
<reference evidence="2 3" key="1">
    <citation type="submission" date="2023-03" db="EMBL/GenBank/DDBJ databases">
        <title>Bacillus Genome Sequencing.</title>
        <authorList>
            <person name="Dunlap C."/>
        </authorList>
    </citation>
    <scope>NUCLEOTIDE SEQUENCE [LARGE SCALE GENOMIC DNA]</scope>
    <source>
        <strain evidence="2 3">NRS-52</strain>
    </source>
</reference>
<accession>A0ABU6PLS9</accession>
<protein>
    <submittedName>
        <fullName evidence="2">DinB family protein</fullName>
    </submittedName>
</protein>
<dbReference type="RefSeq" id="WP_328274444.1">
    <property type="nucleotide sequence ID" value="NZ_JARTLD010000001.1"/>
</dbReference>
<proteinExistence type="predicted"/>
<dbReference type="Gene3D" id="1.20.120.450">
    <property type="entry name" value="dinb family like domain"/>
    <property type="match status" value="1"/>
</dbReference>
<dbReference type="SUPFAM" id="SSF109854">
    <property type="entry name" value="DinB/YfiT-like putative metalloenzymes"/>
    <property type="match status" value="1"/>
</dbReference>
<organism evidence="2 3">
    <name type="scientific">Paenibacillus chibensis</name>
    <dbReference type="NCBI Taxonomy" id="59846"/>
    <lineage>
        <taxon>Bacteria</taxon>
        <taxon>Bacillati</taxon>
        <taxon>Bacillota</taxon>
        <taxon>Bacilli</taxon>
        <taxon>Bacillales</taxon>
        <taxon>Paenibacillaceae</taxon>
        <taxon>Paenibacillus</taxon>
    </lineage>
</organism>
<gene>
    <name evidence="2" type="ORF">P9847_00380</name>
</gene>
<dbReference type="EMBL" id="JARTLD010000001">
    <property type="protein sequence ID" value="MED5015757.1"/>
    <property type="molecule type" value="Genomic_DNA"/>
</dbReference>
<evidence type="ECO:0000313" key="2">
    <source>
        <dbReference type="EMBL" id="MED5015757.1"/>
    </source>
</evidence>
<keyword evidence="3" id="KW-1185">Reference proteome</keyword>
<feature type="domain" description="DinB-like" evidence="1">
    <location>
        <begin position="17"/>
        <end position="145"/>
    </location>
</feature>
<dbReference type="Proteomes" id="UP001343257">
    <property type="component" value="Unassembled WGS sequence"/>
</dbReference>
<evidence type="ECO:0000259" key="1">
    <source>
        <dbReference type="Pfam" id="PF12867"/>
    </source>
</evidence>
<comment type="caution">
    <text evidence="2">The sequence shown here is derived from an EMBL/GenBank/DDBJ whole genome shotgun (WGS) entry which is preliminary data.</text>
</comment>
<evidence type="ECO:0000313" key="3">
    <source>
        <dbReference type="Proteomes" id="UP001343257"/>
    </source>
</evidence>
<name>A0ABU6PLS9_9BACL</name>
<dbReference type="InterPro" id="IPR034660">
    <property type="entry name" value="DinB/YfiT-like"/>
</dbReference>
<dbReference type="InterPro" id="IPR024775">
    <property type="entry name" value="DinB-like"/>
</dbReference>
<dbReference type="Pfam" id="PF12867">
    <property type="entry name" value="DinB_2"/>
    <property type="match status" value="1"/>
</dbReference>